<gene>
    <name evidence="4" type="ORF">DFR76_11260</name>
</gene>
<dbReference type="GO" id="GO:0008239">
    <property type="term" value="F:dipeptidyl-peptidase activity"/>
    <property type="evidence" value="ECO:0007669"/>
    <property type="project" value="InterPro"/>
</dbReference>
<accession>A0A370HW60</accession>
<dbReference type="SMART" id="SM00939">
    <property type="entry name" value="PepX_C"/>
    <property type="match status" value="1"/>
</dbReference>
<dbReference type="InterPro" id="IPR029058">
    <property type="entry name" value="AB_hydrolase_fold"/>
</dbReference>
<feature type="chain" id="PRO_5016968322" description="Xaa-Pro dipeptidyl-peptidase C-terminal domain-containing protein" evidence="2">
    <location>
        <begin position="28"/>
        <end position="686"/>
    </location>
</feature>
<dbReference type="Gene3D" id="3.40.50.1820">
    <property type="entry name" value="alpha/beta hydrolase"/>
    <property type="match status" value="1"/>
</dbReference>
<feature type="signal peptide" evidence="2">
    <location>
        <begin position="1"/>
        <end position="27"/>
    </location>
</feature>
<feature type="domain" description="Xaa-Pro dipeptidyl-peptidase C-terminal" evidence="3">
    <location>
        <begin position="402"/>
        <end position="674"/>
    </location>
</feature>
<keyword evidence="1" id="KW-0378">Hydrolase</keyword>
<dbReference type="Pfam" id="PF02129">
    <property type="entry name" value="Peptidase_S15"/>
    <property type="match status" value="1"/>
</dbReference>
<dbReference type="Gene3D" id="1.10.3020.10">
    <property type="entry name" value="alpha-amino acid ester hydrolase ( Helical cap domain)"/>
    <property type="match status" value="1"/>
</dbReference>
<name>A0A370HW60_9NOCA</name>
<evidence type="ECO:0000313" key="4">
    <source>
        <dbReference type="EMBL" id="RDI62743.1"/>
    </source>
</evidence>
<evidence type="ECO:0000259" key="3">
    <source>
        <dbReference type="SMART" id="SM00939"/>
    </source>
</evidence>
<dbReference type="SUPFAM" id="SSF53474">
    <property type="entry name" value="alpha/beta-Hydrolases"/>
    <property type="match status" value="1"/>
</dbReference>
<dbReference type="InterPro" id="IPR008979">
    <property type="entry name" value="Galactose-bd-like_sf"/>
</dbReference>
<keyword evidence="2" id="KW-0732">Signal</keyword>
<dbReference type="EMBL" id="QQBC01000012">
    <property type="protein sequence ID" value="RDI62743.1"/>
    <property type="molecule type" value="Genomic_DNA"/>
</dbReference>
<dbReference type="InterPro" id="IPR005674">
    <property type="entry name" value="CocE/Ser_esterase"/>
</dbReference>
<proteinExistence type="predicted"/>
<dbReference type="STRING" id="1210086.GCA_001613105_03788"/>
<evidence type="ECO:0000313" key="5">
    <source>
        <dbReference type="Proteomes" id="UP000254869"/>
    </source>
</evidence>
<protein>
    <recommendedName>
        <fullName evidence="3">Xaa-Pro dipeptidyl-peptidase C-terminal domain-containing protein</fullName>
    </recommendedName>
</protein>
<evidence type="ECO:0000256" key="1">
    <source>
        <dbReference type="ARBA" id="ARBA00022801"/>
    </source>
</evidence>
<reference evidence="4 5" key="1">
    <citation type="submission" date="2018-07" db="EMBL/GenBank/DDBJ databases">
        <title>Genomic Encyclopedia of Type Strains, Phase IV (KMG-IV): sequencing the most valuable type-strain genomes for metagenomic binning, comparative biology and taxonomic classification.</title>
        <authorList>
            <person name="Goeker M."/>
        </authorList>
    </citation>
    <scope>NUCLEOTIDE SEQUENCE [LARGE SCALE GENOMIC DNA]</scope>
    <source>
        <strain evidence="4 5">DSM 44290</strain>
    </source>
</reference>
<dbReference type="SUPFAM" id="SSF49785">
    <property type="entry name" value="Galactose-binding domain-like"/>
    <property type="match status" value="1"/>
</dbReference>
<dbReference type="InterPro" id="IPR000383">
    <property type="entry name" value="Xaa-Pro-like_dom"/>
</dbReference>
<evidence type="ECO:0000256" key="2">
    <source>
        <dbReference type="SAM" id="SignalP"/>
    </source>
</evidence>
<dbReference type="AlphaFoldDB" id="A0A370HW60"/>
<keyword evidence="5" id="KW-1185">Reference proteome</keyword>
<dbReference type="NCBIfam" id="TIGR00976">
    <property type="entry name" value="CocE_NonD"/>
    <property type="match status" value="1"/>
</dbReference>
<organism evidence="4 5">
    <name type="scientific">Nocardia pseudobrasiliensis</name>
    <dbReference type="NCBI Taxonomy" id="45979"/>
    <lineage>
        <taxon>Bacteria</taxon>
        <taxon>Bacillati</taxon>
        <taxon>Actinomycetota</taxon>
        <taxon>Actinomycetes</taxon>
        <taxon>Mycobacteriales</taxon>
        <taxon>Nocardiaceae</taxon>
        <taxon>Nocardia</taxon>
    </lineage>
</organism>
<dbReference type="Proteomes" id="UP000254869">
    <property type="component" value="Unassembled WGS sequence"/>
</dbReference>
<dbReference type="InterPro" id="IPR013736">
    <property type="entry name" value="Xaa-Pro_dipept_C"/>
</dbReference>
<dbReference type="Pfam" id="PF08530">
    <property type="entry name" value="PepX_C"/>
    <property type="match status" value="1"/>
</dbReference>
<dbReference type="Gene3D" id="2.60.120.260">
    <property type="entry name" value="Galactose-binding domain-like"/>
    <property type="match status" value="1"/>
</dbReference>
<comment type="caution">
    <text evidence="4">The sequence shown here is derived from an EMBL/GenBank/DDBJ whole genome shotgun (WGS) entry which is preliminary data.</text>
</comment>
<dbReference type="RefSeq" id="WP_082875983.1">
    <property type="nucleotide sequence ID" value="NZ_QQBC01000012.1"/>
</dbReference>
<sequence>MRARQLSVSMAAFVALTLFASPPSAVADEDGGVPISSVDARTGLPPGWRPGPEIYGVGETESVEIPMSDGTVLRANVRYPTAADGTPAPGPFPIMLTQTAYGKDSAGLMRLLSYDGIGPALRQALPSVIQVAEQIADAAGYGDYFVRRGYITAVVDLRGTGSSEGHWSVLQPQEREDSKRVISWAAGLPNSTGEIGLWGLSYLGMSELMTAGVLEPGSPVKALFPLMPGNNAYLDLINHDGFVNVSFVWSVLWVPMTILPQLDPILGLYARPDRLLKTFGDHLLTHLRPDGTWPSILNALFDGDRAYNGPYWGDRSIDNVIENIAANDIPTYLIGGQNDLLQDGTPRTFAALQNAYAHRPHTGPMPPDATGSGRFQMLYGPWFHIQPGVGRNADLDMHAIELAWFDRWLKNDRNGIDETATPLHAIDSNGNLIESATYPLAAAPGRDLYLGDGVLTADRTTAPAGSDRIAFSPLNTGTICNRSFSQNFSGVYQLLASLLGVDDPCADFPPQPDIPGLVHNPSYATEPFTEPTVLAGPIGATLYASSDRPAAAFSVTVQDIAPDGSATALTDGQLAGNFRALDPSRSWRTPDGSLIGPFHPDTRESLLPVVPGAVTEYNVKVRPAFHVFEPGHRLQITIASGDAPTHILGPKDYPALLGGTVEVRRTAEHPSFVTVPLAPAQPRSRP</sequence>